<proteinExistence type="predicted"/>
<evidence type="ECO:0000313" key="1">
    <source>
        <dbReference type="Proteomes" id="UP000887580"/>
    </source>
</evidence>
<dbReference type="WBParaSite" id="PS1159_v2.g20789.t1">
    <property type="protein sequence ID" value="PS1159_v2.g20789.t1"/>
    <property type="gene ID" value="PS1159_v2.g20789"/>
</dbReference>
<name>A0AC35FTP8_9BILA</name>
<sequence length="69" mass="7465">MACTVAFMGCTMNNRITVQCIPPICHVEFSSSNGMDTVTGMPMRDIICTPSGRYTAAMVTDITSIRCNP</sequence>
<protein>
    <submittedName>
        <fullName evidence="2">Antifreeze protein</fullName>
    </submittedName>
</protein>
<evidence type="ECO:0000313" key="2">
    <source>
        <dbReference type="WBParaSite" id="PS1159_v2.g20789.t1"/>
    </source>
</evidence>
<reference evidence="2" key="1">
    <citation type="submission" date="2022-11" db="UniProtKB">
        <authorList>
            <consortium name="WormBaseParasite"/>
        </authorList>
    </citation>
    <scope>IDENTIFICATION</scope>
</reference>
<organism evidence="1 2">
    <name type="scientific">Panagrolaimus sp. PS1159</name>
    <dbReference type="NCBI Taxonomy" id="55785"/>
    <lineage>
        <taxon>Eukaryota</taxon>
        <taxon>Metazoa</taxon>
        <taxon>Ecdysozoa</taxon>
        <taxon>Nematoda</taxon>
        <taxon>Chromadorea</taxon>
        <taxon>Rhabditida</taxon>
        <taxon>Tylenchina</taxon>
        <taxon>Panagrolaimomorpha</taxon>
        <taxon>Panagrolaimoidea</taxon>
        <taxon>Panagrolaimidae</taxon>
        <taxon>Panagrolaimus</taxon>
    </lineage>
</organism>
<accession>A0AC35FTP8</accession>
<dbReference type="Proteomes" id="UP000887580">
    <property type="component" value="Unplaced"/>
</dbReference>